<evidence type="ECO:0000256" key="2">
    <source>
        <dbReference type="PROSITE-ProRule" id="PRU00169"/>
    </source>
</evidence>
<dbReference type="PROSITE" id="PS50110">
    <property type="entry name" value="RESPONSE_REGULATORY"/>
    <property type="match status" value="1"/>
</dbReference>
<dbReference type="Gene3D" id="3.40.50.2300">
    <property type="match status" value="1"/>
</dbReference>
<evidence type="ECO:0000313" key="6">
    <source>
        <dbReference type="Proteomes" id="UP000252458"/>
    </source>
</evidence>
<feature type="modified residue" description="4-aspartylphosphate" evidence="2">
    <location>
        <position position="62"/>
    </location>
</feature>
<dbReference type="EMBL" id="QMFZ01000041">
    <property type="protein sequence ID" value="RBB33786.1"/>
    <property type="molecule type" value="Genomic_DNA"/>
</dbReference>
<name>A0A365QLD6_9BURK</name>
<dbReference type="SMART" id="SM00421">
    <property type="entry name" value="HTH_LUXR"/>
    <property type="match status" value="1"/>
</dbReference>
<organism evidence="5 6">
    <name type="scientific">Burkholderia reimsis</name>
    <dbReference type="NCBI Taxonomy" id="2234132"/>
    <lineage>
        <taxon>Bacteria</taxon>
        <taxon>Pseudomonadati</taxon>
        <taxon>Pseudomonadota</taxon>
        <taxon>Betaproteobacteria</taxon>
        <taxon>Burkholderiales</taxon>
        <taxon>Burkholderiaceae</taxon>
        <taxon>Burkholderia</taxon>
    </lineage>
</organism>
<dbReference type="InterPro" id="IPR001789">
    <property type="entry name" value="Sig_transdc_resp-reg_receiver"/>
</dbReference>
<keyword evidence="6" id="KW-1185">Reference proteome</keyword>
<dbReference type="InterPro" id="IPR016032">
    <property type="entry name" value="Sig_transdc_resp-reg_C-effctor"/>
</dbReference>
<feature type="domain" description="HTH luxR-type" evidence="3">
    <location>
        <begin position="134"/>
        <end position="199"/>
    </location>
</feature>
<dbReference type="InterPro" id="IPR036388">
    <property type="entry name" value="WH-like_DNA-bd_sf"/>
</dbReference>
<evidence type="ECO:0000256" key="1">
    <source>
        <dbReference type="ARBA" id="ARBA00023125"/>
    </source>
</evidence>
<proteinExistence type="predicted"/>
<dbReference type="SUPFAM" id="SSF52172">
    <property type="entry name" value="CheY-like"/>
    <property type="match status" value="1"/>
</dbReference>
<feature type="domain" description="Response regulatory" evidence="4">
    <location>
        <begin position="10"/>
        <end position="126"/>
    </location>
</feature>
<dbReference type="Proteomes" id="UP000252458">
    <property type="component" value="Unassembled WGS sequence"/>
</dbReference>
<dbReference type="Gene3D" id="1.10.10.10">
    <property type="entry name" value="Winged helix-like DNA-binding domain superfamily/Winged helix DNA-binding domain"/>
    <property type="match status" value="1"/>
</dbReference>
<dbReference type="CDD" id="cd06170">
    <property type="entry name" value="LuxR_C_like"/>
    <property type="match status" value="1"/>
</dbReference>
<dbReference type="SMART" id="SM00448">
    <property type="entry name" value="REC"/>
    <property type="match status" value="1"/>
</dbReference>
<dbReference type="AlphaFoldDB" id="A0A365QLD6"/>
<dbReference type="GO" id="GO:0000160">
    <property type="term" value="P:phosphorelay signal transduction system"/>
    <property type="evidence" value="ECO:0007669"/>
    <property type="project" value="InterPro"/>
</dbReference>
<sequence length="226" mass="24032">MQREGRERLPVLVVDGHPIVADAIGGVLVDLDSRLDVTVCHSAVGAIDAFRRVPTWFRILVDLEMPRGGLALARQFHASGIADRCAIVTAGARPSWIAEAKRLGMIAYVVKDAPLGVFSGALQSILDGRPAFPEIAAGMRLTARQQDVLQLLCAGYSTKEIAVMLSLAIGTVDNHIASAMRILGVRNRTHAITRALALGMIDACEGEGWESGSGEPVARKRGAMSA</sequence>
<dbReference type="GO" id="GO:0003677">
    <property type="term" value="F:DNA binding"/>
    <property type="evidence" value="ECO:0007669"/>
    <property type="project" value="UniProtKB-KW"/>
</dbReference>
<dbReference type="GO" id="GO:0006355">
    <property type="term" value="P:regulation of DNA-templated transcription"/>
    <property type="evidence" value="ECO:0007669"/>
    <property type="project" value="InterPro"/>
</dbReference>
<dbReference type="PANTHER" id="PTHR45566:SF1">
    <property type="entry name" value="HTH-TYPE TRANSCRIPTIONAL REGULATOR YHJB-RELATED"/>
    <property type="match status" value="1"/>
</dbReference>
<evidence type="ECO:0000259" key="3">
    <source>
        <dbReference type="PROSITE" id="PS50043"/>
    </source>
</evidence>
<dbReference type="Pfam" id="PF00196">
    <property type="entry name" value="GerE"/>
    <property type="match status" value="1"/>
</dbReference>
<dbReference type="PANTHER" id="PTHR45566">
    <property type="entry name" value="HTH-TYPE TRANSCRIPTIONAL REGULATOR YHJB-RELATED"/>
    <property type="match status" value="1"/>
</dbReference>
<dbReference type="RefSeq" id="WP_059812443.1">
    <property type="nucleotide sequence ID" value="NZ_QMFZ01000041.1"/>
</dbReference>
<keyword evidence="1 5" id="KW-0238">DNA-binding</keyword>
<accession>A0A365QLD6</accession>
<dbReference type="InterPro" id="IPR011006">
    <property type="entry name" value="CheY-like_superfamily"/>
</dbReference>
<evidence type="ECO:0000313" key="5">
    <source>
        <dbReference type="EMBL" id="RBB33786.1"/>
    </source>
</evidence>
<dbReference type="PROSITE" id="PS50043">
    <property type="entry name" value="HTH_LUXR_2"/>
    <property type="match status" value="1"/>
</dbReference>
<comment type="caution">
    <text evidence="5">The sequence shown here is derived from an EMBL/GenBank/DDBJ whole genome shotgun (WGS) entry which is preliminary data.</text>
</comment>
<reference evidence="5 6" key="1">
    <citation type="submission" date="2018-06" db="EMBL/GenBank/DDBJ databases">
        <title>Draft genome sequence of Burkholderia reimsis strain BE51 isolated from a French agricultural soil.</title>
        <authorList>
            <person name="Esmaeel Q."/>
        </authorList>
    </citation>
    <scope>NUCLEOTIDE SEQUENCE [LARGE SCALE GENOMIC DNA]</scope>
    <source>
        <strain evidence="5 6">BE51</strain>
    </source>
</reference>
<keyword evidence="2" id="KW-0597">Phosphoprotein</keyword>
<dbReference type="SUPFAM" id="SSF46894">
    <property type="entry name" value="C-terminal effector domain of the bipartite response regulators"/>
    <property type="match status" value="1"/>
</dbReference>
<dbReference type="InterPro" id="IPR000792">
    <property type="entry name" value="Tscrpt_reg_LuxR_C"/>
</dbReference>
<protein>
    <submittedName>
        <fullName evidence="5">DNA-binding response regulator</fullName>
    </submittedName>
</protein>
<evidence type="ECO:0000259" key="4">
    <source>
        <dbReference type="PROSITE" id="PS50110"/>
    </source>
</evidence>
<dbReference type="PRINTS" id="PR00038">
    <property type="entry name" value="HTHLUXR"/>
</dbReference>
<gene>
    <name evidence="5" type="ORF">DPV79_33885</name>
</gene>
<dbReference type="InterPro" id="IPR051015">
    <property type="entry name" value="EvgA-like"/>
</dbReference>